<evidence type="ECO:0000256" key="4">
    <source>
        <dbReference type="ARBA" id="ARBA00022960"/>
    </source>
</evidence>
<comment type="subunit">
    <text evidence="6">Forms polymers.</text>
</comment>
<dbReference type="NCBIfam" id="NF010539">
    <property type="entry name" value="PRK13927.1"/>
    <property type="match status" value="1"/>
</dbReference>
<dbReference type="InterPro" id="IPR043129">
    <property type="entry name" value="ATPase_NBD"/>
</dbReference>
<gene>
    <name evidence="6 7" type="primary">mreB</name>
    <name evidence="7" type="ORF">BN10_670007</name>
</gene>
<dbReference type="PANTHER" id="PTHR42749:SF1">
    <property type="entry name" value="CELL SHAPE-DETERMINING PROTEIN MREB"/>
    <property type="match status" value="1"/>
</dbReference>
<dbReference type="Proteomes" id="UP000013167">
    <property type="component" value="Unassembled WGS sequence"/>
</dbReference>
<dbReference type="HOGENOM" id="CLU_052037_0_0_11"/>
<sequence>MASVWGRFGGRDLAIDLGTANTVIYQRGRGVVLDEPSVVAVRTGTADLLAAGARAKEMVGRTPSSVTAIRPLRDGVISDAEVSERMLRWFVDQVAPSTILRPRVVVGVPSDITGVERRALEDATLRAGARRVYVIEEPMAAALGAGLPIHESAASMVVDIGGGTTDVAVISLGGVVSARSVRIGGDEIDEAIVAHVKGEYSLLLGERTAEHIKVTAGSAFPLREEVNERVRGRDLATGLPKTVVINSAEVRRAIEVPLHQIIDLVRGVLDVCPPELAGDILDRGITLTGGGALLRGLDQRLHHELGVSVTVAEDPLRAVARGAGRCVEEFSTLQRVLVDTTRR</sequence>
<dbReference type="InterPro" id="IPR056546">
    <property type="entry name" value="MreB_MamK-like"/>
</dbReference>
<dbReference type="EMBL" id="CAIZ01000138">
    <property type="protein sequence ID" value="CCH70762.1"/>
    <property type="molecule type" value="Genomic_DNA"/>
</dbReference>
<dbReference type="PRINTS" id="PR01652">
    <property type="entry name" value="SHAPEPROTEIN"/>
</dbReference>
<dbReference type="HAMAP" id="MF_02207">
    <property type="entry name" value="MreB"/>
    <property type="match status" value="1"/>
</dbReference>
<evidence type="ECO:0000313" key="8">
    <source>
        <dbReference type="Proteomes" id="UP000013167"/>
    </source>
</evidence>
<evidence type="ECO:0000313" key="7">
    <source>
        <dbReference type="EMBL" id="CCH70762.1"/>
    </source>
</evidence>
<comment type="caution">
    <text evidence="7">The sequence shown here is derived from an EMBL/GenBank/DDBJ whole genome shotgun (WGS) entry which is preliminary data.</text>
</comment>
<evidence type="ECO:0000256" key="2">
    <source>
        <dbReference type="ARBA" id="ARBA00022741"/>
    </source>
</evidence>
<dbReference type="CDD" id="cd10225">
    <property type="entry name" value="ASKHA_NBD_MreB-like"/>
    <property type="match status" value="1"/>
</dbReference>
<dbReference type="AlphaFoldDB" id="N0E1M2"/>
<accession>N0E1M2</accession>
<dbReference type="RefSeq" id="WP_010850605.1">
    <property type="nucleotide sequence ID" value="NZ_HF570956.1"/>
</dbReference>
<keyword evidence="2 6" id="KW-0547">Nucleotide-binding</keyword>
<evidence type="ECO:0000256" key="3">
    <source>
        <dbReference type="ARBA" id="ARBA00022840"/>
    </source>
</evidence>
<comment type="similarity">
    <text evidence="5 6">Belongs to the FtsA/MreB family.</text>
</comment>
<keyword evidence="8" id="KW-1185">Reference proteome</keyword>
<keyword evidence="4 6" id="KW-0133">Cell shape</keyword>
<dbReference type="PANTHER" id="PTHR42749">
    <property type="entry name" value="CELL SHAPE-DETERMINING PROTEIN MREB"/>
    <property type="match status" value="1"/>
</dbReference>
<dbReference type="GO" id="GO:0008360">
    <property type="term" value="P:regulation of cell shape"/>
    <property type="evidence" value="ECO:0007669"/>
    <property type="project" value="UniProtKB-UniRule"/>
</dbReference>
<dbReference type="eggNOG" id="COG1077">
    <property type="taxonomic scope" value="Bacteria"/>
</dbReference>
<dbReference type="SUPFAM" id="SSF53067">
    <property type="entry name" value="Actin-like ATPase domain"/>
    <property type="match status" value="2"/>
</dbReference>
<comment type="function">
    <text evidence="6">Forms membrane-associated dynamic filaments that are essential for cell shape determination. Acts by regulating cell wall synthesis and cell elongation, and thus cell shape. A feedback loop between cell geometry and MreB localization may maintain elongated cell shape by targeting cell wall growth to regions of negative cell wall curvature.</text>
</comment>
<dbReference type="NCBIfam" id="TIGR00904">
    <property type="entry name" value="mreB"/>
    <property type="match status" value="1"/>
</dbReference>
<feature type="binding site" evidence="6">
    <location>
        <begin position="210"/>
        <end position="213"/>
    </location>
    <ligand>
        <name>ATP</name>
        <dbReference type="ChEBI" id="CHEBI:30616"/>
    </ligand>
</feature>
<comment type="subcellular location">
    <subcellularLocation>
        <location evidence="6">Cytoplasm</location>
    </subcellularLocation>
    <text evidence="6">Membrane-associated.</text>
</comment>
<feature type="binding site" evidence="6">
    <location>
        <begin position="162"/>
        <end position="164"/>
    </location>
    <ligand>
        <name>ATP</name>
        <dbReference type="ChEBI" id="CHEBI:30616"/>
    </ligand>
</feature>
<reference evidence="7 8" key="1">
    <citation type="journal article" date="2013" name="ISME J.">
        <title>A metabolic model for members of the genus Tetrasphaera involved in enhanced biological phosphorus removal.</title>
        <authorList>
            <person name="Kristiansen R."/>
            <person name="Nguyen H.T.T."/>
            <person name="Saunders A.M."/>
            <person name="Nielsen J.L."/>
            <person name="Wimmer R."/>
            <person name="Le V.Q."/>
            <person name="McIlroy S.J."/>
            <person name="Petrovski S."/>
            <person name="Seviour R.J."/>
            <person name="Calteau A."/>
            <person name="Nielsen K.L."/>
            <person name="Nielsen P.H."/>
        </authorList>
    </citation>
    <scope>NUCLEOTIDE SEQUENCE [LARGE SCALE GENOMIC DNA]</scope>
    <source>
        <strain evidence="7 8">Lp2</strain>
    </source>
</reference>
<dbReference type="Pfam" id="PF06723">
    <property type="entry name" value="MreB_Mbl"/>
    <property type="match status" value="1"/>
</dbReference>
<proteinExistence type="inferred from homology"/>
<name>N0E1M2_9MICO</name>
<evidence type="ECO:0000256" key="1">
    <source>
        <dbReference type="ARBA" id="ARBA00022490"/>
    </source>
</evidence>
<dbReference type="InterPro" id="IPR004753">
    <property type="entry name" value="MreB"/>
</dbReference>
<organism evidence="7 8">
    <name type="scientific">Phycicoccus elongatus Lp2</name>
    <dbReference type="NCBI Taxonomy" id="1193181"/>
    <lineage>
        <taxon>Bacteria</taxon>
        <taxon>Bacillati</taxon>
        <taxon>Actinomycetota</taxon>
        <taxon>Actinomycetes</taxon>
        <taxon>Micrococcales</taxon>
        <taxon>Intrasporangiaceae</taxon>
        <taxon>Phycicoccus</taxon>
    </lineage>
</organism>
<protein>
    <recommendedName>
        <fullName evidence="6">Cell shape-determining protein MreB</fullName>
    </recommendedName>
</protein>
<dbReference type="Gene3D" id="3.30.420.40">
    <property type="match status" value="3"/>
</dbReference>
<keyword evidence="3 6" id="KW-0067">ATP-binding</keyword>
<dbReference type="STRING" id="1193181.BN10_670007"/>
<dbReference type="GO" id="GO:0005737">
    <property type="term" value="C:cytoplasm"/>
    <property type="evidence" value="ECO:0007669"/>
    <property type="project" value="UniProtKB-SubCell"/>
</dbReference>
<evidence type="ECO:0000256" key="5">
    <source>
        <dbReference type="ARBA" id="ARBA00023458"/>
    </source>
</evidence>
<evidence type="ECO:0000256" key="6">
    <source>
        <dbReference type="HAMAP-Rule" id="MF_02207"/>
    </source>
</evidence>
<keyword evidence="1 6" id="KW-0963">Cytoplasm</keyword>
<dbReference type="GO" id="GO:0000902">
    <property type="term" value="P:cell morphogenesis"/>
    <property type="evidence" value="ECO:0007669"/>
    <property type="project" value="InterPro"/>
</dbReference>
<dbReference type="GO" id="GO:0005524">
    <property type="term" value="F:ATP binding"/>
    <property type="evidence" value="ECO:0007669"/>
    <property type="project" value="UniProtKB-KW"/>
</dbReference>
<feature type="binding site" evidence="6">
    <location>
        <begin position="19"/>
        <end position="21"/>
    </location>
    <ligand>
        <name>ATP</name>
        <dbReference type="ChEBI" id="CHEBI:30616"/>
    </ligand>
</feature>
<feature type="binding site" evidence="6">
    <location>
        <begin position="290"/>
        <end position="293"/>
    </location>
    <ligand>
        <name>ATP</name>
        <dbReference type="ChEBI" id="CHEBI:30616"/>
    </ligand>
</feature>